<accession>A0A2Z6S3J8</accession>
<proteinExistence type="predicted"/>
<gene>
    <name evidence="4" type="ORF">RCL2_002376600</name>
    <name evidence="3" type="ORF">RclHR1_03350007</name>
</gene>
<dbReference type="EMBL" id="BEXD01002613">
    <property type="protein sequence ID" value="GBB98876.1"/>
    <property type="molecule type" value="Genomic_DNA"/>
</dbReference>
<reference evidence="3 5" key="1">
    <citation type="submission" date="2017-11" db="EMBL/GenBank/DDBJ databases">
        <title>The genome of Rhizophagus clarus HR1 reveals common genetic basis of auxotrophy among arbuscular mycorrhizal fungi.</title>
        <authorList>
            <person name="Kobayashi Y."/>
        </authorList>
    </citation>
    <scope>NUCLEOTIDE SEQUENCE [LARGE SCALE GENOMIC DNA]</scope>
    <source>
        <strain evidence="3 5">HR1</strain>
    </source>
</reference>
<protein>
    <submittedName>
        <fullName evidence="3">Uncharacterized protein</fullName>
    </submittedName>
</protein>
<dbReference type="AlphaFoldDB" id="A0A2Z6S3J8"/>
<feature type="compositionally biased region" description="Basic and acidic residues" evidence="1">
    <location>
        <begin position="9"/>
        <end position="26"/>
    </location>
</feature>
<keyword evidence="2" id="KW-0812">Transmembrane</keyword>
<dbReference type="OrthoDB" id="2379172at2759"/>
<evidence type="ECO:0000256" key="1">
    <source>
        <dbReference type="SAM" id="MobiDB-lite"/>
    </source>
</evidence>
<dbReference type="Proteomes" id="UP000247702">
    <property type="component" value="Unassembled WGS sequence"/>
</dbReference>
<reference evidence="4" key="2">
    <citation type="submission" date="2019-10" db="EMBL/GenBank/DDBJ databases">
        <title>Conservation and host-specific expression of non-tandemly repeated heterogenous ribosome RNA gene in arbuscular mycorrhizal fungi.</title>
        <authorList>
            <person name="Maeda T."/>
            <person name="Kobayashi Y."/>
            <person name="Nakagawa T."/>
            <person name="Ezawa T."/>
            <person name="Yamaguchi K."/>
            <person name="Bino T."/>
            <person name="Nishimoto Y."/>
            <person name="Shigenobu S."/>
            <person name="Kawaguchi M."/>
        </authorList>
    </citation>
    <scope>NUCLEOTIDE SEQUENCE</scope>
    <source>
        <strain evidence="4">HR1</strain>
    </source>
</reference>
<name>A0A2Z6S3J8_9GLOM</name>
<evidence type="ECO:0000256" key="2">
    <source>
        <dbReference type="SAM" id="Phobius"/>
    </source>
</evidence>
<dbReference type="EMBL" id="BLAL01000257">
    <property type="protein sequence ID" value="GES97178.1"/>
    <property type="molecule type" value="Genomic_DNA"/>
</dbReference>
<comment type="caution">
    <text evidence="3">The sequence shown here is derived from an EMBL/GenBank/DDBJ whole genome shotgun (WGS) entry which is preliminary data.</text>
</comment>
<feature type="transmembrane region" description="Helical" evidence="2">
    <location>
        <begin position="44"/>
        <end position="62"/>
    </location>
</feature>
<feature type="region of interest" description="Disordered" evidence="1">
    <location>
        <begin position="1"/>
        <end position="28"/>
    </location>
</feature>
<keyword evidence="2" id="KW-0472">Membrane</keyword>
<sequence length="140" mass="16467">MSGSEQENITEKVEKKINRKDNRQESSESIGGAIKKTAMKHYGFFKIFITMVGVFSMVYYAITIKSDIEITNGELRIDLVDKKFEFKFDALHDKMMFFEKKVEFEFDVLRNKIDKLDKRFDTFENKINVLMVNKISVGLR</sequence>
<keyword evidence="2" id="KW-1133">Transmembrane helix</keyword>
<organism evidence="3 5">
    <name type="scientific">Rhizophagus clarus</name>
    <dbReference type="NCBI Taxonomy" id="94130"/>
    <lineage>
        <taxon>Eukaryota</taxon>
        <taxon>Fungi</taxon>
        <taxon>Fungi incertae sedis</taxon>
        <taxon>Mucoromycota</taxon>
        <taxon>Glomeromycotina</taxon>
        <taxon>Glomeromycetes</taxon>
        <taxon>Glomerales</taxon>
        <taxon>Glomeraceae</taxon>
        <taxon>Rhizophagus</taxon>
    </lineage>
</organism>
<keyword evidence="5" id="KW-1185">Reference proteome</keyword>
<evidence type="ECO:0000313" key="4">
    <source>
        <dbReference type="EMBL" id="GES97178.1"/>
    </source>
</evidence>
<dbReference type="Proteomes" id="UP000615446">
    <property type="component" value="Unassembled WGS sequence"/>
</dbReference>
<evidence type="ECO:0000313" key="5">
    <source>
        <dbReference type="Proteomes" id="UP000247702"/>
    </source>
</evidence>
<evidence type="ECO:0000313" key="3">
    <source>
        <dbReference type="EMBL" id="GBB98876.1"/>
    </source>
</evidence>